<evidence type="ECO:0000256" key="4">
    <source>
        <dbReference type="PIRNR" id="PIRNR004692"/>
    </source>
</evidence>
<dbReference type="InterPro" id="IPR000644">
    <property type="entry name" value="CBS_dom"/>
</dbReference>
<feature type="domain" description="CBS" evidence="6">
    <location>
        <begin position="276"/>
        <end position="328"/>
    </location>
</feature>
<keyword evidence="3 5" id="KW-0129">CBS domain</keyword>
<evidence type="ECO:0000256" key="2">
    <source>
        <dbReference type="ARBA" id="ARBA00022737"/>
    </source>
</evidence>
<evidence type="ECO:0000256" key="5">
    <source>
        <dbReference type="PROSITE-ProRule" id="PRU00703"/>
    </source>
</evidence>
<dbReference type="GO" id="GO:0016853">
    <property type="term" value="F:isomerase activity"/>
    <property type="evidence" value="ECO:0007669"/>
    <property type="project" value="UniProtKB-KW"/>
</dbReference>
<dbReference type="PIRSF" id="PIRSF004692">
    <property type="entry name" value="KdsD_KpsF"/>
    <property type="match status" value="1"/>
</dbReference>
<comment type="caution">
    <text evidence="8">The sequence shown here is derived from an EMBL/GenBank/DDBJ whole genome shotgun (WGS) entry which is preliminary data.</text>
</comment>
<dbReference type="SMART" id="SM00116">
    <property type="entry name" value="CBS"/>
    <property type="match status" value="2"/>
</dbReference>
<dbReference type="CDD" id="cd05014">
    <property type="entry name" value="SIS_Kpsf"/>
    <property type="match status" value="1"/>
</dbReference>
<dbReference type="Gene3D" id="3.10.580.10">
    <property type="entry name" value="CBS-domain"/>
    <property type="match status" value="1"/>
</dbReference>
<dbReference type="NCBIfam" id="TIGR00393">
    <property type="entry name" value="kpsF"/>
    <property type="match status" value="1"/>
</dbReference>
<evidence type="ECO:0000259" key="7">
    <source>
        <dbReference type="PROSITE" id="PS51464"/>
    </source>
</evidence>
<keyword evidence="4 8" id="KW-0413">Isomerase</keyword>
<dbReference type="Pfam" id="PF00571">
    <property type="entry name" value="CBS"/>
    <property type="match status" value="2"/>
</dbReference>
<evidence type="ECO:0000313" key="8">
    <source>
        <dbReference type="EMBL" id="MFC3852583.1"/>
    </source>
</evidence>
<dbReference type="PROSITE" id="PS51371">
    <property type="entry name" value="CBS"/>
    <property type="match status" value="2"/>
</dbReference>
<dbReference type="InterPro" id="IPR046342">
    <property type="entry name" value="CBS_dom_sf"/>
</dbReference>
<keyword evidence="2" id="KW-0677">Repeat</keyword>
<dbReference type="InterPro" id="IPR004800">
    <property type="entry name" value="KdsD/KpsF-type"/>
</dbReference>
<dbReference type="Gene3D" id="3.40.50.10490">
    <property type="entry name" value="Glucose-6-phosphate isomerase like protein, domain 1"/>
    <property type="match status" value="1"/>
</dbReference>
<dbReference type="SUPFAM" id="SSF53697">
    <property type="entry name" value="SIS domain"/>
    <property type="match status" value="1"/>
</dbReference>
<dbReference type="PANTHER" id="PTHR42745">
    <property type="match status" value="1"/>
</dbReference>
<evidence type="ECO:0000259" key="6">
    <source>
        <dbReference type="PROSITE" id="PS51371"/>
    </source>
</evidence>
<dbReference type="InterPro" id="IPR046348">
    <property type="entry name" value="SIS_dom_sf"/>
</dbReference>
<dbReference type="InterPro" id="IPR001347">
    <property type="entry name" value="SIS_dom"/>
</dbReference>
<dbReference type="EMBL" id="JBHRYR010000002">
    <property type="protein sequence ID" value="MFC3852583.1"/>
    <property type="molecule type" value="Genomic_DNA"/>
</dbReference>
<evidence type="ECO:0000256" key="3">
    <source>
        <dbReference type="ARBA" id="ARBA00023122"/>
    </source>
</evidence>
<dbReference type="Pfam" id="PF01380">
    <property type="entry name" value="SIS"/>
    <property type="match status" value="1"/>
</dbReference>
<comment type="catalytic activity">
    <reaction evidence="4">
        <text>D-arabinose 5-phosphate = D-ribulose 5-phosphate</text>
        <dbReference type="Rhea" id="RHEA:23104"/>
        <dbReference type="ChEBI" id="CHEBI:57693"/>
        <dbReference type="ChEBI" id="CHEBI:58121"/>
        <dbReference type="EC" id="5.3.1.13"/>
    </reaction>
</comment>
<organism evidence="8 9">
    <name type="scientific">Saccharospirillum mangrovi</name>
    <dbReference type="NCBI Taxonomy" id="2161747"/>
    <lineage>
        <taxon>Bacteria</taxon>
        <taxon>Pseudomonadati</taxon>
        <taxon>Pseudomonadota</taxon>
        <taxon>Gammaproteobacteria</taxon>
        <taxon>Oceanospirillales</taxon>
        <taxon>Saccharospirillaceae</taxon>
        <taxon>Saccharospirillum</taxon>
    </lineage>
</organism>
<dbReference type="PANTHER" id="PTHR42745:SF1">
    <property type="entry name" value="ARABINOSE 5-PHOSPHATE ISOMERASE KDSD"/>
    <property type="match status" value="1"/>
</dbReference>
<dbReference type="EC" id="5.3.1.13" evidence="4"/>
<dbReference type="InterPro" id="IPR035474">
    <property type="entry name" value="SIS_Kpsf"/>
</dbReference>
<dbReference type="RefSeq" id="WP_380694855.1">
    <property type="nucleotide sequence ID" value="NZ_JBHRYR010000002.1"/>
</dbReference>
<evidence type="ECO:0000313" key="9">
    <source>
        <dbReference type="Proteomes" id="UP001595617"/>
    </source>
</evidence>
<dbReference type="PROSITE" id="PS51464">
    <property type="entry name" value="SIS"/>
    <property type="match status" value="1"/>
</dbReference>
<sequence length="328" mass="34502">MTQSPAKTFSFLTSARRTLQMEAEAISALLDRLDDDFSKACELILAGKGRVVVTGMGKSGHIGNKIAATLASTGTPAFFMHPGEASHGDLGMITRDDTIIALSNSGETNEIISLLPAIKRLGIPVIAITGQAESTLGQEADAMLDSGVDIEACPLNLAPTSSTTTALVLGDALAIALLESRGFSAEDFAFSHPGGSLGKRLLLKVENIMQTGDRIPKVAPTASVSDALLEMTQKGLGMTTVIDDQNQLLGVYTDGDLRRTFERDIDLKAARVTDVMHRGGKTIGPGALAAEALYVMEQAQITALVVIDSNHEPIGIVHMHDLLRAGVA</sequence>
<evidence type="ECO:0000256" key="1">
    <source>
        <dbReference type="ARBA" id="ARBA00008165"/>
    </source>
</evidence>
<dbReference type="InterPro" id="IPR050986">
    <property type="entry name" value="GutQ/KpsF_isomerases"/>
</dbReference>
<reference evidence="9" key="1">
    <citation type="journal article" date="2019" name="Int. J. Syst. Evol. Microbiol.">
        <title>The Global Catalogue of Microorganisms (GCM) 10K type strain sequencing project: providing services to taxonomists for standard genome sequencing and annotation.</title>
        <authorList>
            <consortium name="The Broad Institute Genomics Platform"/>
            <consortium name="The Broad Institute Genome Sequencing Center for Infectious Disease"/>
            <person name="Wu L."/>
            <person name="Ma J."/>
        </authorList>
    </citation>
    <scope>NUCLEOTIDE SEQUENCE [LARGE SCALE GENOMIC DNA]</scope>
    <source>
        <strain evidence="9">IBRC 10765</strain>
    </source>
</reference>
<feature type="domain" description="SIS" evidence="7">
    <location>
        <begin position="40"/>
        <end position="183"/>
    </location>
</feature>
<name>A0ABV7ZXT7_9GAMM</name>
<dbReference type="Proteomes" id="UP001595617">
    <property type="component" value="Unassembled WGS sequence"/>
</dbReference>
<proteinExistence type="inferred from homology"/>
<dbReference type="CDD" id="cd04604">
    <property type="entry name" value="CBS_pair_SIS_assoc"/>
    <property type="match status" value="1"/>
</dbReference>
<protein>
    <recommendedName>
        <fullName evidence="4">Arabinose 5-phosphate isomerase</fullName>
        <shortName evidence="4">API</shortName>
        <ecNumber evidence="4">5.3.1.13</ecNumber>
    </recommendedName>
</protein>
<gene>
    <name evidence="8" type="ORF">ACFOOG_07030</name>
</gene>
<comment type="similarity">
    <text evidence="1 4">Belongs to the SIS family. GutQ/KpsF subfamily.</text>
</comment>
<feature type="domain" description="CBS" evidence="6">
    <location>
        <begin position="209"/>
        <end position="267"/>
    </location>
</feature>
<accession>A0ABV7ZXT7</accession>
<keyword evidence="9" id="KW-1185">Reference proteome</keyword>